<name>A0A1Y2N145_PSEAH</name>
<proteinExistence type="predicted"/>
<keyword evidence="3" id="KW-1185">Reference proteome</keyword>
<feature type="region of interest" description="Disordered" evidence="1">
    <location>
        <begin position="42"/>
        <end position="63"/>
    </location>
</feature>
<evidence type="ECO:0000313" key="2">
    <source>
        <dbReference type="EMBL" id="OSY40961.1"/>
    </source>
</evidence>
<feature type="region of interest" description="Disordered" evidence="1">
    <location>
        <begin position="88"/>
        <end position="125"/>
    </location>
</feature>
<dbReference type="AlphaFoldDB" id="A0A1Y2N145"/>
<organism evidence="2 3">
    <name type="scientific">Pseudonocardia autotrophica</name>
    <name type="common">Amycolata autotrophica</name>
    <name type="synonym">Nocardia autotrophica</name>
    <dbReference type="NCBI Taxonomy" id="2074"/>
    <lineage>
        <taxon>Bacteria</taxon>
        <taxon>Bacillati</taxon>
        <taxon>Actinomycetota</taxon>
        <taxon>Actinomycetes</taxon>
        <taxon>Pseudonocardiales</taxon>
        <taxon>Pseudonocardiaceae</taxon>
        <taxon>Pseudonocardia</taxon>
    </lineage>
</organism>
<accession>A0A1Y2N145</accession>
<feature type="compositionally biased region" description="Polar residues" evidence="1">
    <location>
        <begin position="52"/>
        <end position="63"/>
    </location>
</feature>
<dbReference type="EMBL" id="MIGB01000010">
    <property type="protein sequence ID" value="OSY40961.1"/>
    <property type="molecule type" value="Genomic_DNA"/>
</dbReference>
<evidence type="ECO:0000313" key="3">
    <source>
        <dbReference type="Proteomes" id="UP000194360"/>
    </source>
</evidence>
<evidence type="ECO:0000256" key="1">
    <source>
        <dbReference type="SAM" id="MobiDB-lite"/>
    </source>
</evidence>
<dbReference type="Proteomes" id="UP000194360">
    <property type="component" value="Unassembled WGS sequence"/>
</dbReference>
<comment type="caution">
    <text evidence="2">The sequence shown here is derived from an EMBL/GenBank/DDBJ whole genome shotgun (WGS) entry which is preliminary data.</text>
</comment>
<protein>
    <submittedName>
        <fullName evidence="2">Uncharacterized protein</fullName>
    </submittedName>
</protein>
<reference evidence="2 3" key="1">
    <citation type="submission" date="2016-09" db="EMBL/GenBank/DDBJ databases">
        <title>Pseudonocardia autotrophica DSM535, a candidate organism with high potential of specific P450 cytochromes.</title>
        <authorList>
            <person name="Grumaz C."/>
            <person name="Vainshtein Y."/>
            <person name="Kirstahler P."/>
            <person name="Sohn K."/>
        </authorList>
    </citation>
    <scope>NUCLEOTIDE SEQUENCE [LARGE SCALE GENOMIC DNA]</scope>
    <source>
        <strain evidence="2 3">DSM 535</strain>
    </source>
</reference>
<gene>
    <name evidence="2" type="ORF">BG845_02303</name>
</gene>
<dbReference type="STRING" id="2074.BG845_02303"/>
<sequence>MAIVRICATPPPLSSIESAPSTSSTSAARLVFASAISPLRARSPCAGPAGEASSTNFSPSSEVVRTRAVAFAGSRTSPFTWTVTTAFQRSGSTETDSTAPTGTSPTRTIDCGTRSTTSGNSMRTG</sequence>